<dbReference type="SUPFAM" id="SSF56399">
    <property type="entry name" value="ADP-ribosylation"/>
    <property type="match status" value="1"/>
</dbReference>
<evidence type="ECO:0000256" key="6">
    <source>
        <dbReference type="ARBA" id="ARBA00047949"/>
    </source>
</evidence>
<comment type="function">
    <text evidence="1">Catalyzes the last step of tRNA splicing, the transfer of the splice junction 2'-phosphate from ligated tRNA to NAD to produce ADP-ribose 1''-2'' cyclic phosphate.</text>
</comment>
<proteinExistence type="inferred from homology"/>
<dbReference type="GO" id="GO:0006388">
    <property type="term" value="P:tRNA splicing, via endonucleolytic cleavage and ligation"/>
    <property type="evidence" value="ECO:0007669"/>
    <property type="project" value="TreeGrafter"/>
</dbReference>
<dbReference type="PANTHER" id="PTHR12684">
    <property type="entry name" value="PUTATIVE PHOSPHOTRANSFERASE"/>
    <property type="match status" value="1"/>
</dbReference>
<dbReference type="GO" id="GO:0000215">
    <property type="term" value="F:tRNA 2'-phosphotransferase activity"/>
    <property type="evidence" value="ECO:0007669"/>
    <property type="project" value="UniProtKB-EC"/>
</dbReference>
<dbReference type="OrthoDB" id="419694at2759"/>
<dbReference type="Proteomes" id="UP000748756">
    <property type="component" value="Unassembled WGS sequence"/>
</dbReference>
<evidence type="ECO:0000256" key="2">
    <source>
        <dbReference type="ARBA" id="ARBA00009836"/>
    </source>
</evidence>
<dbReference type="AlphaFoldDB" id="A0A9P5S681"/>
<evidence type="ECO:0000256" key="1">
    <source>
        <dbReference type="ARBA" id="ARBA00003343"/>
    </source>
</evidence>
<comment type="catalytic activity">
    <reaction evidence="6">
        <text>2'-phospho-[ligated tRNA] + NAD(+) = mature tRNA + ADP-alpha-D-ribose 1'',2''-cyclic phosphate + nicotinamide</text>
        <dbReference type="Rhea" id="RHEA:23324"/>
        <dbReference type="Rhea" id="RHEA-COMP:11106"/>
        <dbReference type="Rhea" id="RHEA-COMP:11107"/>
        <dbReference type="ChEBI" id="CHEBI:17154"/>
        <dbReference type="ChEBI" id="CHEBI:57540"/>
        <dbReference type="ChEBI" id="CHEBI:76596"/>
        <dbReference type="ChEBI" id="CHEBI:82883"/>
        <dbReference type="ChEBI" id="CHEBI:85027"/>
        <dbReference type="EC" id="2.7.1.160"/>
    </reaction>
</comment>
<feature type="region of interest" description="Disordered" evidence="7">
    <location>
        <begin position="1"/>
        <end position="40"/>
    </location>
</feature>
<sequence>MSAPAKPTATTSATSSAAPTADAKRSNNNRNRGPRGDSPAVRLSKALSWLLRHNAVSQGIAIRPDGYVKITAVLGHPKFKDFTLDDIIKVVDTNEKKRFEILENAEGQKEYIRAVQGHSIAAVAELGFEEITDIAQIPTAVHGTMFSKWRFIGDQGLSKMNRNHIHMAHGLPGEGGVISGMRQRCDLYIHIDTAKALRDGIKFYRSTNNVILSDGKNGDGFIPPAYFSRVIRSTGEVIYPKPAA</sequence>
<dbReference type="Gene3D" id="1.10.10.970">
    <property type="entry name" value="RNA 2'-phosphotransferase, Tpt1/KptA family, N-terminal domain"/>
    <property type="match status" value="1"/>
</dbReference>
<evidence type="ECO:0000256" key="4">
    <source>
        <dbReference type="ARBA" id="ARBA00022679"/>
    </source>
</evidence>
<evidence type="ECO:0000256" key="5">
    <source>
        <dbReference type="ARBA" id="ARBA00023027"/>
    </source>
</evidence>
<accession>A0A9P5S681</accession>
<evidence type="ECO:0000313" key="8">
    <source>
        <dbReference type="EMBL" id="KAF9154260.1"/>
    </source>
</evidence>
<name>A0A9P5S681_9FUNG</name>
<dbReference type="Gene3D" id="3.20.170.30">
    <property type="match status" value="1"/>
</dbReference>
<dbReference type="InterPro" id="IPR002745">
    <property type="entry name" value="Ptrans_KptA/Tpt1"/>
</dbReference>
<organism evidence="8 9">
    <name type="scientific">Linnemannia schmuckeri</name>
    <dbReference type="NCBI Taxonomy" id="64567"/>
    <lineage>
        <taxon>Eukaryota</taxon>
        <taxon>Fungi</taxon>
        <taxon>Fungi incertae sedis</taxon>
        <taxon>Mucoromycota</taxon>
        <taxon>Mortierellomycotina</taxon>
        <taxon>Mortierellomycetes</taxon>
        <taxon>Mortierellales</taxon>
        <taxon>Mortierellaceae</taxon>
        <taxon>Linnemannia</taxon>
    </lineage>
</organism>
<feature type="compositionally biased region" description="Low complexity" evidence="7">
    <location>
        <begin position="1"/>
        <end position="39"/>
    </location>
</feature>
<keyword evidence="5" id="KW-0520">NAD</keyword>
<keyword evidence="4" id="KW-0808">Transferase</keyword>
<reference evidence="8" key="1">
    <citation type="journal article" date="2020" name="Fungal Divers.">
        <title>Resolving the Mortierellaceae phylogeny through synthesis of multi-gene phylogenetics and phylogenomics.</title>
        <authorList>
            <person name="Vandepol N."/>
            <person name="Liber J."/>
            <person name="Desiro A."/>
            <person name="Na H."/>
            <person name="Kennedy M."/>
            <person name="Barry K."/>
            <person name="Grigoriev I.V."/>
            <person name="Miller A.N."/>
            <person name="O'Donnell K."/>
            <person name="Stajich J.E."/>
            <person name="Bonito G."/>
        </authorList>
    </citation>
    <scope>NUCLEOTIDE SEQUENCE</scope>
    <source>
        <strain evidence="8">NRRL 6426</strain>
    </source>
</reference>
<keyword evidence="9" id="KW-1185">Reference proteome</keyword>
<protein>
    <recommendedName>
        <fullName evidence="3">2'-phosphotransferase</fullName>
        <ecNumber evidence="3">2.7.1.160</ecNumber>
    </recommendedName>
</protein>
<comment type="caution">
    <text evidence="8">The sequence shown here is derived from an EMBL/GenBank/DDBJ whole genome shotgun (WGS) entry which is preliminary data.</text>
</comment>
<evidence type="ECO:0000313" key="9">
    <source>
        <dbReference type="Proteomes" id="UP000748756"/>
    </source>
</evidence>
<dbReference type="PANTHER" id="PTHR12684:SF2">
    <property type="entry name" value="TRNA 2'-PHOSPHOTRANSFERASE 1"/>
    <property type="match status" value="1"/>
</dbReference>
<dbReference type="InterPro" id="IPR042081">
    <property type="entry name" value="RNA_2'-PTrans_C"/>
</dbReference>
<evidence type="ECO:0000256" key="3">
    <source>
        <dbReference type="ARBA" id="ARBA00012007"/>
    </source>
</evidence>
<gene>
    <name evidence="8" type="primary">TRPT1</name>
    <name evidence="8" type="ORF">BG015_001443</name>
</gene>
<comment type="similarity">
    <text evidence="2">Belongs to the KptA/TPT1 family.</text>
</comment>
<dbReference type="EMBL" id="JAAAUQ010000126">
    <property type="protein sequence ID" value="KAF9154260.1"/>
    <property type="molecule type" value="Genomic_DNA"/>
</dbReference>
<evidence type="ECO:0000256" key="7">
    <source>
        <dbReference type="SAM" id="MobiDB-lite"/>
    </source>
</evidence>
<dbReference type="EC" id="2.7.1.160" evidence="3"/>
<dbReference type="InterPro" id="IPR042080">
    <property type="entry name" value="RNA_2'-PTrans_N"/>
</dbReference>
<dbReference type="Pfam" id="PF01885">
    <property type="entry name" value="PTS_2-RNA"/>
    <property type="match status" value="1"/>
</dbReference>